<gene>
    <name evidence="9" type="ORF">HZI73_21175</name>
</gene>
<keyword evidence="10" id="KW-1185">Reference proteome</keyword>
<evidence type="ECO:0000259" key="8">
    <source>
        <dbReference type="PROSITE" id="PS51387"/>
    </source>
</evidence>
<keyword evidence="2" id="KW-0285">Flavoprotein</keyword>
<dbReference type="InterPro" id="IPR036318">
    <property type="entry name" value="FAD-bd_PCMH-like_sf"/>
</dbReference>
<evidence type="ECO:0000256" key="5">
    <source>
        <dbReference type="PIRSR" id="PIRSR625650-1"/>
    </source>
</evidence>
<proteinExistence type="inferred from homology"/>
<dbReference type="InterPro" id="IPR025650">
    <property type="entry name" value="Alkyl-DHAP_Synthase"/>
</dbReference>
<dbReference type="SUPFAM" id="SSF56176">
    <property type="entry name" value="FAD-binding/transporter-associated domain-like"/>
    <property type="match status" value="1"/>
</dbReference>
<dbReference type="GO" id="GO:0071949">
    <property type="term" value="F:FAD binding"/>
    <property type="evidence" value="ECO:0007669"/>
    <property type="project" value="InterPro"/>
</dbReference>
<dbReference type="InterPro" id="IPR016164">
    <property type="entry name" value="FAD-linked_Oxase-like_C"/>
</dbReference>
<dbReference type="PROSITE" id="PS51387">
    <property type="entry name" value="FAD_PCMH"/>
    <property type="match status" value="1"/>
</dbReference>
<dbReference type="Gene3D" id="3.30.70.3450">
    <property type="match status" value="1"/>
</dbReference>
<dbReference type="InterPro" id="IPR016169">
    <property type="entry name" value="FAD-bd_PCMH_sub2"/>
</dbReference>
<dbReference type="GO" id="GO:0016491">
    <property type="term" value="F:oxidoreductase activity"/>
    <property type="evidence" value="ECO:0007669"/>
    <property type="project" value="UniProtKB-KW"/>
</dbReference>
<accession>A0A8J8MN88</accession>
<keyword evidence="4" id="KW-0560">Oxidoreductase</keyword>
<dbReference type="InterPro" id="IPR016166">
    <property type="entry name" value="FAD-bd_PCMH"/>
</dbReference>
<evidence type="ECO:0000256" key="4">
    <source>
        <dbReference type="ARBA" id="ARBA00023002"/>
    </source>
</evidence>
<dbReference type="PANTHER" id="PTHR46568:SF1">
    <property type="entry name" value="ALKYLDIHYDROXYACETONEPHOSPHATE SYNTHASE, PEROXISOMAL"/>
    <property type="match status" value="1"/>
</dbReference>
<name>A0A8J8MN88_9FIRM</name>
<evidence type="ECO:0000256" key="3">
    <source>
        <dbReference type="ARBA" id="ARBA00022827"/>
    </source>
</evidence>
<dbReference type="InterPro" id="IPR006094">
    <property type="entry name" value="Oxid_FAD_bind_N"/>
</dbReference>
<evidence type="ECO:0000256" key="1">
    <source>
        <dbReference type="ARBA" id="ARBA00008000"/>
    </source>
</evidence>
<dbReference type="EMBL" id="CP058649">
    <property type="protein sequence ID" value="QUI24661.1"/>
    <property type="molecule type" value="Genomic_DNA"/>
</dbReference>
<dbReference type="Gene3D" id="1.10.45.10">
    <property type="entry name" value="Vanillyl-alcohol Oxidase, Chain A, domain 4"/>
    <property type="match status" value="1"/>
</dbReference>
<dbReference type="RefSeq" id="WP_212695353.1">
    <property type="nucleotide sequence ID" value="NZ_CP058649.1"/>
</dbReference>
<feature type="site" description="Important for enzyme activity" evidence="7">
    <location>
        <position position="342"/>
    </location>
</feature>
<evidence type="ECO:0000256" key="6">
    <source>
        <dbReference type="PIRSR" id="PIRSR625650-2"/>
    </source>
</evidence>
<feature type="active site" description="Proton donor/acceptor" evidence="5">
    <location>
        <position position="485"/>
    </location>
</feature>
<reference evidence="9" key="1">
    <citation type="submission" date="2020-07" db="EMBL/GenBank/DDBJ databases">
        <title>Vallitalea pronyensis genome.</title>
        <authorList>
            <person name="Postec A."/>
        </authorList>
    </citation>
    <scope>NUCLEOTIDE SEQUENCE</scope>
    <source>
        <strain evidence="9">FatNI3</strain>
    </source>
</reference>
<dbReference type="KEGG" id="vpy:HZI73_21175"/>
<protein>
    <submittedName>
        <fullName evidence="9">FAD-binding oxidoreductase</fullName>
    </submittedName>
</protein>
<dbReference type="Gene3D" id="3.30.300.330">
    <property type="match status" value="1"/>
</dbReference>
<comment type="similarity">
    <text evidence="1">Belongs to the FAD-binding oxidoreductase/transferase type 4 family.</text>
</comment>
<dbReference type="GO" id="GO:0008610">
    <property type="term" value="P:lipid biosynthetic process"/>
    <property type="evidence" value="ECO:0007669"/>
    <property type="project" value="InterPro"/>
</dbReference>
<dbReference type="Pfam" id="PF02913">
    <property type="entry name" value="FAD-oxidase_C"/>
    <property type="match status" value="1"/>
</dbReference>
<dbReference type="Gene3D" id="3.30.465.10">
    <property type="match status" value="1"/>
</dbReference>
<evidence type="ECO:0000313" key="9">
    <source>
        <dbReference type="EMBL" id="QUI24661.1"/>
    </source>
</evidence>
<sequence length="572" mass="64837">MTKKYDGFMPEWEHTAPPEKSFRSIFKWGSPTEYKSPNERLYKVMKDTFGLTDDYFKKKQEEGLKTVDVEVPIQLSQEQIETFSSIVGQEHIKKDTYTRLKVSYGNTMIDLMRLRKGIIEHLPDVVLYPSNKTQIEAIVRYCSQEKIPIYCKSGGSTVTRGMEAVKGGVSLDLAVNFNKVIAFNEKNQTITVESGMQGPELERVLNGAPELLGASKPYTCGHFPQSFEYSGVGGWVVTRGAGQNSSYYGKIEDIVICQEYATPVGVIKTEEYPAMATGPSIDQIMMGSEGAFGVLTHVTLKVFRYMPENRIRFSYIFPSWENAQAAAKEITQGEFGMPSVFRLSDPEETSLMLKLYNVEGTKLGSIISKRGYKPMERCLFLGFTDGEKGFCKNMKKKLHRICKKYGAMYLTGYPTKEWEKGRFKDPYMRDALGDFGVIIDTMECSVTWDTMPEVHQGLREYCKARPETICLTHMSHVYPQGANLYFIIIARMEMEEYLDYQAGILDNYIKYGAAISHHHGVGKSFGPWLEHDLGANGYSIIKTLKEHFDPDNIMNPGGTLGLDVEKRELKFK</sequence>
<evidence type="ECO:0000313" key="10">
    <source>
        <dbReference type="Proteomes" id="UP000683246"/>
    </source>
</evidence>
<dbReference type="Proteomes" id="UP000683246">
    <property type="component" value="Chromosome"/>
</dbReference>
<dbReference type="InterPro" id="IPR016171">
    <property type="entry name" value="Vanillyl_alc_oxidase_C-sub2"/>
</dbReference>
<evidence type="ECO:0000256" key="2">
    <source>
        <dbReference type="ARBA" id="ARBA00022630"/>
    </source>
</evidence>
<keyword evidence="3" id="KW-0274">FAD</keyword>
<organism evidence="9 10">
    <name type="scientific">Vallitalea pronyensis</name>
    <dbReference type="NCBI Taxonomy" id="1348613"/>
    <lineage>
        <taxon>Bacteria</taxon>
        <taxon>Bacillati</taxon>
        <taxon>Bacillota</taxon>
        <taxon>Clostridia</taxon>
        <taxon>Lachnospirales</taxon>
        <taxon>Vallitaleaceae</taxon>
        <taxon>Vallitalea</taxon>
    </lineage>
</organism>
<dbReference type="PANTHER" id="PTHR46568">
    <property type="entry name" value="ALKYLDIHYDROXYACETONEPHOSPHATE SYNTHASE, PEROXISOMAL"/>
    <property type="match status" value="1"/>
</dbReference>
<evidence type="ECO:0000256" key="7">
    <source>
        <dbReference type="PIRSR" id="PIRSR625650-4"/>
    </source>
</evidence>
<dbReference type="GO" id="GO:0008609">
    <property type="term" value="F:alkylglycerone-phosphate synthase activity"/>
    <property type="evidence" value="ECO:0007669"/>
    <property type="project" value="InterPro"/>
</dbReference>
<dbReference type="InterPro" id="IPR004113">
    <property type="entry name" value="FAD-bd_oxidored_4_C"/>
</dbReference>
<feature type="domain" description="FAD-binding PCMH-type" evidence="8">
    <location>
        <begin position="119"/>
        <end position="305"/>
    </location>
</feature>
<dbReference type="AlphaFoldDB" id="A0A8J8MN88"/>
<dbReference type="Pfam" id="PF01565">
    <property type="entry name" value="FAD_binding_4"/>
    <property type="match status" value="1"/>
</dbReference>
<feature type="binding site" evidence="6">
    <location>
        <position position="429"/>
    </location>
    <ligand>
        <name>substrate</name>
    </ligand>
</feature>
<dbReference type="SUPFAM" id="SSF55103">
    <property type="entry name" value="FAD-linked oxidases, C-terminal domain"/>
    <property type="match status" value="1"/>
</dbReference>